<protein>
    <submittedName>
        <fullName evidence="2">ATP-dependent nuclease</fullName>
    </submittedName>
</protein>
<keyword evidence="3" id="KW-1185">Reference proteome</keyword>
<dbReference type="EMBL" id="NXLV01000015">
    <property type="protein sequence ID" value="RDU69382.1"/>
    <property type="molecule type" value="Genomic_DNA"/>
</dbReference>
<feature type="repeat" description="TPR" evidence="1">
    <location>
        <begin position="120"/>
        <end position="153"/>
    </location>
</feature>
<gene>
    <name evidence="2" type="ORF">CQA58_06910</name>
</gene>
<dbReference type="Gene3D" id="1.25.40.10">
    <property type="entry name" value="Tetratricopeptide repeat domain"/>
    <property type="match status" value="2"/>
</dbReference>
<keyword evidence="1" id="KW-0802">TPR repeat</keyword>
<evidence type="ECO:0000313" key="2">
    <source>
        <dbReference type="EMBL" id="RDU69382.1"/>
    </source>
</evidence>
<dbReference type="SUPFAM" id="SSF48452">
    <property type="entry name" value="TPR-like"/>
    <property type="match status" value="1"/>
</dbReference>
<dbReference type="PROSITE" id="PS50005">
    <property type="entry name" value="TPR"/>
    <property type="match status" value="1"/>
</dbReference>
<evidence type="ECO:0000256" key="1">
    <source>
        <dbReference type="PROSITE-ProRule" id="PRU00339"/>
    </source>
</evidence>
<dbReference type="OrthoDB" id="9766710at2"/>
<reference evidence="2 3" key="1">
    <citation type="submission" date="2018-04" db="EMBL/GenBank/DDBJ databases">
        <title>Novel Campyloabacter and Helicobacter Species and Strains.</title>
        <authorList>
            <person name="Mannion A.J."/>
            <person name="Shen Z."/>
            <person name="Fox J.G."/>
        </authorList>
    </citation>
    <scope>NUCLEOTIDE SEQUENCE [LARGE SCALE GENOMIC DNA]</scope>
    <source>
        <strain evidence="2 3">MIT 04-9366</strain>
    </source>
</reference>
<dbReference type="PANTHER" id="PTHR45717">
    <property type="entry name" value="OS12G0527900 PROTEIN"/>
    <property type="match status" value="1"/>
</dbReference>
<dbReference type="Pfam" id="PF13432">
    <property type="entry name" value="TPR_16"/>
    <property type="match status" value="1"/>
</dbReference>
<evidence type="ECO:0000313" key="3">
    <source>
        <dbReference type="Proteomes" id="UP000257045"/>
    </source>
</evidence>
<name>A0A3D8IVY6_9HELI</name>
<dbReference type="RefSeq" id="WP_115569989.1">
    <property type="nucleotide sequence ID" value="NZ_NXLV01000015.1"/>
</dbReference>
<accession>A0A3D8IVY6</accession>
<organism evidence="2 3">
    <name type="scientific">Helicobacter brantae</name>
    <dbReference type="NCBI Taxonomy" id="375927"/>
    <lineage>
        <taxon>Bacteria</taxon>
        <taxon>Pseudomonadati</taxon>
        <taxon>Campylobacterota</taxon>
        <taxon>Epsilonproteobacteria</taxon>
        <taxon>Campylobacterales</taxon>
        <taxon>Helicobacteraceae</taxon>
        <taxon>Helicobacter</taxon>
    </lineage>
</organism>
<dbReference type="PANTHER" id="PTHR45717:SF15">
    <property type="entry name" value="AGL218WP"/>
    <property type="match status" value="1"/>
</dbReference>
<dbReference type="InterPro" id="IPR011990">
    <property type="entry name" value="TPR-like_helical_dom_sf"/>
</dbReference>
<sequence length="413" mass="47829">MKKVLCLLFCFLTLWGFNEDDMVNEALNAVDTKEYAKARDLYLVLYEESHKLEYFREAILVSSLLNDPQGTINLVLSYQKKSKEYDLEIEKVLADSYLRLGDVPNSIAIVESIQKKESTPLVHEILGSLYLQSNRVDDALAQFNEAYKGDHSERSLEQIIAIYSNSQNNERIGELLNSHLEKYGCSQELCKRSIEFYVKTKQISRVEKLLKEIEEKSPTIQNATNLIAVYAYEKKYDEAIEVAKKYPLNRSILLELYLGKGDFSLASNQAKLIYEESKNYEMLILSQIYFFETIKDNPNKDTILSIIKKLQYAISELKKQKQTPQSFGEYLNFLGYLMIDYDVDIKKGMEYVKEALALSPENVEFIDSLAWGYYKLGDCNQAKREFDKIPKAKIQEHNDLKTHQKALLECKTK</sequence>
<dbReference type="Proteomes" id="UP000257045">
    <property type="component" value="Unassembled WGS sequence"/>
</dbReference>
<proteinExistence type="predicted"/>
<comment type="caution">
    <text evidence="2">The sequence shown here is derived from an EMBL/GenBank/DDBJ whole genome shotgun (WGS) entry which is preliminary data.</text>
</comment>
<dbReference type="InterPro" id="IPR019734">
    <property type="entry name" value="TPR_rpt"/>
</dbReference>
<dbReference type="AlphaFoldDB" id="A0A3D8IVY6"/>